<dbReference type="SUPFAM" id="SSF54495">
    <property type="entry name" value="UBC-like"/>
    <property type="match status" value="1"/>
</dbReference>
<evidence type="ECO:0000256" key="1">
    <source>
        <dbReference type="ARBA" id="ARBA00012486"/>
    </source>
</evidence>
<keyword evidence="5" id="KW-0067">ATP-binding</keyword>
<proteinExistence type="predicted"/>
<organism evidence="8 9">
    <name type="scientific">Calocera viscosa (strain TUFC12733)</name>
    <dbReference type="NCBI Taxonomy" id="1330018"/>
    <lineage>
        <taxon>Eukaryota</taxon>
        <taxon>Fungi</taxon>
        <taxon>Dikarya</taxon>
        <taxon>Basidiomycota</taxon>
        <taxon>Agaricomycotina</taxon>
        <taxon>Dacrymycetes</taxon>
        <taxon>Dacrymycetales</taxon>
        <taxon>Dacrymycetaceae</taxon>
        <taxon>Calocera</taxon>
    </lineage>
</organism>
<evidence type="ECO:0000256" key="5">
    <source>
        <dbReference type="ARBA" id="ARBA00022840"/>
    </source>
</evidence>
<evidence type="ECO:0000256" key="4">
    <source>
        <dbReference type="ARBA" id="ARBA00022786"/>
    </source>
</evidence>
<name>A0A167PSS8_CALVF</name>
<dbReference type="OrthoDB" id="7851174at2759"/>
<dbReference type="InterPro" id="IPR000608">
    <property type="entry name" value="UBC"/>
</dbReference>
<feature type="compositionally biased region" description="Low complexity" evidence="6">
    <location>
        <begin position="216"/>
        <end position="236"/>
    </location>
</feature>
<protein>
    <recommendedName>
        <fullName evidence="1">E2 ubiquitin-conjugating enzyme</fullName>
        <ecNumber evidence="1">2.3.2.23</ecNumber>
    </recommendedName>
</protein>
<feature type="region of interest" description="Disordered" evidence="6">
    <location>
        <begin position="143"/>
        <end position="166"/>
    </location>
</feature>
<dbReference type="Gene3D" id="3.10.110.10">
    <property type="entry name" value="Ubiquitin Conjugating Enzyme"/>
    <property type="match status" value="1"/>
</dbReference>
<dbReference type="EC" id="2.3.2.23" evidence="1"/>
<keyword evidence="9" id="KW-1185">Reference proteome</keyword>
<feature type="domain" description="UBC core" evidence="7">
    <location>
        <begin position="9"/>
        <end position="156"/>
    </location>
</feature>
<feature type="compositionally biased region" description="Low complexity" evidence="6">
    <location>
        <begin position="184"/>
        <end position="198"/>
    </location>
</feature>
<dbReference type="SMART" id="SM00212">
    <property type="entry name" value="UBCc"/>
    <property type="match status" value="1"/>
</dbReference>
<reference evidence="8 9" key="1">
    <citation type="journal article" date="2016" name="Mol. Biol. Evol.">
        <title>Comparative Genomics of Early-Diverging Mushroom-Forming Fungi Provides Insights into the Origins of Lignocellulose Decay Capabilities.</title>
        <authorList>
            <person name="Nagy L.G."/>
            <person name="Riley R."/>
            <person name="Tritt A."/>
            <person name="Adam C."/>
            <person name="Daum C."/>
            <person name="Floudas D."/>
            <person name="Sun H."/>
            <person name="Yadav J.S."/>
            <person name="Pangilinan J."/>
            <person name="Larsson K.H."/>
            <person name="Matsuura K."/>
            <person name="Barry K."/>
            <person name="Labutti K."/>
            <person name="Kuo R."/>
            <person name="Ohm R.A."/>
            <person name="Bhattacharya S.S."/>
            <person name="Shirouzu T."/>
            <person name="Yoshinaga Y."/>
            <person name="Martin F.M."/>
            <person name="Grigoriev I.V."/>
            <person name="Hibbett D.S."/>
        </authorList>
    </citation>
    <scope>NUCLEOTIDE SEQUENCE [LARGE SCALE GENOMIC DNA]</scope>
    <source>
        <strain evidence="8 9">TUFC12733</strain>
    </source>
</reference>
<dbReference type="GO" id="GO:0061631">
    <property type="term" value="F:ubiquitin conjugating enzyme activity"/>
    <property type="evidence" value="ECO:0007669"/>
    <property type="project" value="UniProtKB-EC"/>
</dbReference>
<dbReference type="InterPro" id="IPR016135">
    <property type="entry name" value="UBQ-conjugating_enzyme/RWD"/>
</dbReference>
<sequence>MAPMAASSMTVKRISREIADLRKEDTGAIQLAPSEDSMFYWSATLPGPEGSPYEGGEFQLSIQLPHDYPFSAPKVSFRTRIYHMNVSDPGGNICIDILKTNWSAALSLYKVVLSISSLLTDPNPGDPLVPQIADLYRRNRKQHDVNARKWTEQYAQPRPKAKAAAEVTKPAALSIVNLLDADPAASSARTRSTRSVAAGRRRRTTRETIDLSDEQPSASARTTAPPSSAENPIEIESSPEPDETERSSSAQATIGRKRKRANEDADDEGGRRSSGRRGHASSSRANGHADAEIIVLD</sequence>
<dbReference type="Pfam" id="PF00179">
    <property type="entry name" value="UQ_con"/>
    <property type="match status" value="1"/>
</dbReference>
<dbReference type="EMBL" id="KV417273">
    <property type="protein sequence ID" value="KZO99088.1"/>
    <property type="molecule type" value="Genomic_DNA"/>
</dbReference>
<feature type="region of interest" description="Disordered" evidence="6">
    <location>
        <begin position="183"/>
        <end position="297"/>
    </location>
</feature>
<keyword evidence="4" id="KW-0833">Ubl conjugation pathway</keyword>
<evidence type="ECO:0000256" key="3">
    <source>
        <dbReference type="ARBA" id="ARBA00022741"/>
    </source>
</evidence>
<evidence type="ECO:0000256" key="6">
    <source>
        <dbReference type="SAM" id="MobiDB-lite"/>
    </source>
</evidence>
<keyword evidence="3" id="KW-0547">Nucleotide-binding</keyword>
<dbReference type="STRING" id="1330018.A0A167PSS8"/>
<dbReference type="FunFam" id="3.10.110.10:FF:000060">
    <property type="entry name" value="Ubiquitin conjugating enzyme (UbcB)"/>
    <property type="match status" value="1"/>
</dbReference>
<evidence type="ECO:0000259" key="7">
    <source>
        <dbReference type="PROSITE" id="PS50127"/>
    </source>
</evidence>
<dbReference type="PROSITE" id="PS50127">
    <property type="entry name" value="UBC_2"/>
    <property type="match status" value="1"/>
</dbReference>
<dbReference type="PANTHER" id="PTHR24068">
    <property type="entry name" value="UBIQUITIN-CONJUGATING ENZYME E2"/>
    <property type="match status" value="1"/>
</dbReference>
<dbReference type="GO" id="GO:0005524">
    <property type="term" value="F:ATP binding"/>
    <property type="evidence" value="ECO:0007669"/>
    <property type="project" value="UniProtKB-KW"/>
</dbReference>
<evidence type="ECO:0000313" key="8">
    <source>
        <dbReference type="EMBL" id="KZO99088.1"/>
    </source>
</evidence>
<keyword evidence="2" id="KW-0808">Transferase</keyword>
<dbReference type="AlphaFoldDB" id="A0A167PSS8"/>
<gene>
    <name evidence="8" type="ORF">CALVIDRAFT_398792</name>
</gene>
<dbReference type="Proteomes" id="UP000076738">
    <property type="component" value="Unassembled WGS sequence"/>
</dbReference>
<evidence type="ECO:0000256" key="2">
    <source>
        <dbReference type="ARBA" id="ARBA00022679"/>
    </source>
</evidence>
<evidence type="ECO:0000313" key="9">
    <source>
        <dbReference type="Proteomes" id="UP000076738"/>
    </source>
</evidence>
<accession>A0A167PSS8</accession>